<dbReference type="Proteomes" id="UP001249851">
    <property type="component" value="Unassembled WGS sequence"/>
</dbReference>
<protein>
    <submittedName>
        <fullName evidence="1">Uncharacterized protein</fullName>
    </submittedName>
</protein>
<accession>A0AAD9PZE2</accession>
<keyword evidence="2" id="KW-1185">Reference proteome</keyword>
<reference evidence="1" key="1">
    <citation type="journal article" date="2023" name="G3 (Bethesda)">
        <title>Whole genome assembly and annotation of the endangered Caribbean coral Acropora cervicornis.</title>
        <authorList>
            <person name="Selwyn J.D."/>
            <person name="Vollmer S.V."/>
        </authorList>
    </citation>
    <scope>NUCLEOTIDE SEQUENCE</scope>
    <source>
        <strain evidence="1">K2</strain>
    </source>
</reference>
<dbReference type="EMBL" id="JARQWQ010000097">
    <property type="protein sequence ID" value="KAK2551485.1"/>
    <property type="molecule type" value="Genomic_DNA"/>
</dbReference>
<sequence length="74" mass="8345">MYKAHGAKSASSTTLAEEVAWPVLQGVVVVAVQLLDTFLFFPSKVVSMSLTERRKEDKEDEATLTRLQTLRKKY</sequence>
<reference evidence="1" key="2">
    <citation type="journal article" date="2023" name="Science">
        <title>Genomic signatures of disease resistance in endangered staghorn corals.</title>
        <authorList>
            <person name="Vollmer S.V."/>
            <person name="Selwyn J.D."/>
            <person name="Despard B.A."/>
            <person name="Roesel C.L."/>
        </authorList>
    </citation>
    <scope>NUCLEOTIDE SEQUENCE</scope>
    <source>
        <strain evidence="1">K2</strain>
    </source>
</reference>
<evidence type="ECO:0000313" key="2">
    <source>
        <dbReference type="Proteomes" id="UP001249851"/>
    </source>
</evidence>
<proteinExistence type="predicted"/>
<comment type="caution">
    <text evidence="1">The sequence shown here is derived from an EMBL/GenBank/DDBJ whole genome shotgun (WGS) entry which is preliminary data.</text>
</comment>
<evidence type="ECO:0000313" key="1">
    <source>
        <dbReference type="EMBL" id="KAK2551485.1"/>
    </source>
</evidence>
<gene>
    <name evidence="1" type="ORF">P5673_027673</name>
</gene>
<name>A0AAD9PZE2_ACRCE</name>
<dbReference type="AlphaFoldDB" id="A0AAD9PZE2"/>
<organism evidence="1 2">
    <name type="scientific">Acropora cervicornis</name>
    <name type="common">Staghorn coral</name>
    <dbReference type="NCBI Taxonomy" id="6130"/>
    <lineage>
        <taxon>Eukaryota</taxon>
        <taxon>Metazoa</taxon>
        <taxon>Cnidaria</taxon>
        <taxon>Anthozoa</taxon>
        <taxon>Hexacorallia</taxon>
        <taxon>Scleractinia</taxon>
        <taxon>Astrocoeniina</taxon>
        <taxon>Acroporidae</taxon>
        <taxon>Acropora</taxon>
    </lineage>
</organism>